<dbReference type="Pfam" id="PF00096">
    <property type="entry name" value="zf-C2H2"/>
    <property type="match status" value="2"/>
</dbReference>
<dbReference type="InterPro" id="IPR012934">
    <property type="entry name" value="Znf_AD"/>
</dbReference>
<evidence type="ECO:0000256" key="2">
    <source>
        <dbReference type="ARBA" id="ARBA00022723"/>
    </source>
</evidence>
<dbReference type="SMART" id="SM00868">
    <property type="entry name" value="zf-AD"/>
    <property type="match status" value="1"/>
</dbReference>
<dbReference type="SUPFAM" id="SSF57716">
    <property type="entry name" value="Glucocorticoid receptor-like (DNA-binding domain)"/>
    <property type="match status" value="1"/>
</dbReference>
<evidence type="ECO:0000256" key="1">
    <source>
        <dbReference type="ARBA" id="ARBA00004123"/>
    </source>
</evidence>
<dbReference type="GO" id="GO:0005634">
    <property type="term" value="C:nucleus"/>
    <property type="evidence" value="ECO:0007669"/>
    <property type="project" value="UniProtKB-SubCell"/>
</dbReference>
<dbReference type="Gene3D" id="3.30.160.60">
    <property type="entry name" value="Classic Zinc Finger"/>
    <property type="match status" value="6"/>
</dbReference>
<comment type="subcellular location">
    <subcellularLocation>
        <location evidence="1">Nucleus</location>
    </subcellularLocation>
</comment>
<dbReference type="PROSITE" id="PS51915">
    <property type="entry name" value="ZAD"/>
    <property type="match status" value="1"/>
</dbReference>
<feature type="domain" description="C2H2-type" evidence="8">
    <location>
        <begin position="254"/>
        <end position="282"/>
    </location>
</feature>
<reference evidence="11" key="1">
    <citation type="submission" date="2025-08" db="UniProtKB">
        <authorList>
            <consortium name="RefSeq"/>
        </authorList>
    </citation>
    <scope>IDENTIFICATION</scope>
</reference>
<dbReference type="Gene3D" id="3.40.1800.20">
    <property type="match status" value="1"/>
</dbReference>
<dbReference type="SUPFAM" id="SSF46689">
    <property type="entry name" value="Homeodomain-like"/>
    <property type="match status" value="1"/>
</dbReference>
<evidence type="ECO:0000256" key="3">
    <source>
        <dbReference type="ARBA" id="ARBA00022737"/>
    </source>
</evidence>
<feature type="domain" description="C2H2-type" evidence="8">
    <location>
        <begin position="518"/>
        <end position="545"/>
    </location>
</feature>
<dbReference type="InterPro" id="IPR036236">
    <property type="entry name" value="Znf_C2H2_sf"/>
</dbReference>
<dbReference type="OrthoDB" id="6077919at2759"/>
<feature type="binding site" evidence="7">
    <location>
        <position position="66"/>
    </location>
    <ligand>
        <name>Zn(2+)</name>
        <dbReference type="ChEBI" id="CHEBI:29105"/>
    </ligand>
</feature>
<dbReference type="PANTHER" id="PTHR24379">
    <property type="entry name" value="KRAB AND ZINC FINGER DOMAIN-CONTAINING"/>
    <property type="match status" value="1"/>
</dbReference>
<feature type="domain" description="C2H2-type" evidence="8">
    <location>
        <begin position="374"/>
        <end position="396"/>
    </location>
</feature>
<dbReference type="InterPro" id="IPR009057">
    <property type="entry name" value="Homeodomain-like_sf"/>
</dbReference>
<keyword evidence="3" id="KW-0677">Repeat</keyword>
<dbReference type="PROSITE" id="PS50157">
    <property type="entry name" value="ZINC_FINGER_C2H2_2"/>
    <property type="match status" value="7"/>
</dbReference>
<feature type="domain" description="C2H2-type" evidence="8">
    <location>
        <begin position="401"/>
        <end position="429"/>
    </location>
</feature>
<dbReference type="GO" id="GO:0008270">
    <property type="term" value="F:zinc ion binding"/>
    <property type="evidence" value="ECO:0007669"/>
    <property type="project" value="UniProtKB-UniRule"/>
</dbReference>
<dbReference type="SMART" id="SM00355">
    <property type="entry name" value="ZnF_C2H2"/>
    <property type="match status" value="10"/>
</dbReference>
<dbReference type="RefSeq" id="XP_023939840.2">
    <property type="nucleotide sequence ID" value="XM_024084072.2"/>
</dbReference>
<evidence type="ECO:0000256" key="7">
    <source>
        <dbReference type="PROSITE-ProRule" id="PRU01263"/>
    </source>
</evidence>
<keyword evidence="10" id="KW-1185">Reference proteome</keyword>
<dbReference type="Pfam" id="PF05225">
    <property type="entry name" value="HTH_psq"/>
    <property type="match status" value="1"/>
</dbReference>
<dbReference type="AlphaFoldDB" id="A0A6J1MW20"/>
<evidence type="ECO:0000259" key="9">
    <source>
        <dbReference type="PROSITE" id="PS51915"/>
    </source>
</evidence>
<evidence type="ECO:0000256" key="5">
    <source>
        <dbReference type="ARBA" id="ARBA00022833"/>
    </source>
</evidence>
<accession>A0A6J1MW20</accession>
<feature type="domain" description="ZAD" evidence="9">
    <location>
        <begin position="13"/>
        <end position="90"/>
    </location>
</feature>
<evidence type="ECO:0000259" key="8">
    <source>
        <dbReference type="PROSITE" id="PS50157"/>
    </source>
</evidence>
<feature type="binding site" evidence="7">
    <location>
        <position position="15"/>
    </location>
    <ligand>
        <name>Zn(2+)</name>
        <dbReference type="ChEBI" id="CHEBI:29105"/>
    </ligand>
</feature>
<dbReference type="Pfam" id="PF13894">
    <property type="entry name" value="zf-C2H2_4"/>
    <property type="match status" value="1"/>
</dbReference>
<dbReference type="Gene3D" id="1.10.10.60">
    <property type="entry name" value="Homeodomain-like"/>
    <property type="match status" value="1"/>
</dbReference>
<feature type="binding site" evidence="7">
    <location>
        <position position="63"/>
    </location>
    <ligand>
        <name>Zn(2+)</name>
        <dbReference type="ChEBI" id="CHEBI:29105"/>
    </ligand>
</feature>
<dbReference type="InterPro" id="IPR013087">
    <property type="entry name" value="Znf_C2H2_type"/>
</dbReference>
<evidence type="ECO:0000313" key="10">
    <source>
        <dbReference type="Proteomes" id="UP001652582"/>
    </source>
</evidence>
<dbReference type="PANTHER" id="PTHR24379:SF127">
    <property type="entry name" value="BLOODY FINGERS-RELATED"/>
    <property type="match status" value="1"/>
</dbReference>
<feature type="domain" description="C2H2-type" evidence="8">
    <location>
        <begin position="490"/>
        <end position="517"/>
    </location>
</feature>
<feature type="domain" description="C2H2-type" evidence="8">
    <location>
        <begin position="461"/>
        <end position="489"/>
    </location>
</feature>
<protein>
    <submittedName>
        <fullName evidence="11">Zinc finger protein ZFP2 isoform X2</fullName>
    </submittedName>
</protein>
<dbReference type="SUPFAM" id="SSF57667">
    <property type="entry name" value="beta-beta-alpha zinc fingers"/>
    <property type="match status" value="3"/>
</dbReference>
<proteinExistence type="predicted"/>
<evidence type="ECO:0000256" key="4">
    <source>
        <dbReference type="ARBA" id="ARBA00022771"/>
    </source>
</evidence>
<name>A0A6J1MW20_BICAN</name>
<dbReference type="GeneID" id="112047127"/>
<feature type="domain" description="C2H2-type" evidence="8">
    <location>
        <begin position="546"/>
        <end position="573"/>
    </location>
</feature>
<dbReference type="Proteomes" id="UP001652582">
    <property type="component" value="Chromosome 26"/>
</dbReference>
<evidence type="ECO:0000313" key="11">
    <source>
        <dbReference type="RefSeq" id="XP_023939840.2"/>
    </source>
</evidence>
<dbReference type="PROSITE" id="PS00028">
    <property type="entry name" value="ZINC_FINGER_C2H2_1"/>
    <property type="match status" value="9"/>
</dbReference>
<evidence type="ECO:0000256" key="6">
    <source>
        <dbReference type="PROSITE-ProRule" id="PRU00042"/>
    </source>
</evidence>
<dbReference type="Pfam" id="PF07776">
    <property type="entry name" value="zf-AD"/>
    <property type="match status" value="1"/>
</dbReference>
<dbReference type="InterPro" id="IPR007889">
    <property type="entry name" value="HTH_Psq"/>
</dbReference>
<keyword evidence="5 7" id="KW-0862">Zinc</keyword>
<dbReference type="GO" id="GO:0003677">
    <property type="term" value="F:DNA binding"/>
    <property type="evidence" value="ECO:0007669"/>
    <property type="project" value="InterPro"/>
</dbReference>
<keyword evidence="2 7" id="KW-0479">Metal-binding</keyword>
<organism evidence="10 11">
    <name type="scientific">Bicyclus anynana</name>
    <name type="common">Squinting bush brown butterfly</name>
    <dbReference type="NCBI Taxonomy" id="110368"/>
    <lineage>
        <taxon>Eukaryota</taxon>
        <taxon>Metazoa</taxon>
        <taxon>Ecdysozoa</taxon>
        <taxon>Arthropoda</taxon>
        <taxon>Hexapoda</taxon>
        <taxon>Insecta</taxon>
        <taxon>Pterygota</taxon>
        <taxon>Neoptera</taxon>
        <taxon>Endopterygota</taxon>
        <taxon>Lepidoptera</taxon>
        <taxon>Glossata</taxon>
        <taxon>Ditrysia</taxon>
        <taxon>Papilionoidea</taxon>
        <taxon>Nymphalidae</taxon>
        <taxon>Satyrinae</taxon>
        <taxon>Satyrini</taxon>
        <taxon>Mycalesina</taxon>
        <taxon>Bicyclus</taxon>
    </lineage>
</organism>
<sequence length="573" mass="67186">MKMSKIKKPGQQQQCRCCLEVIGLKDLWTEYYNGDEREVYGEMVNECFAMPWEHEDSKREYICDGCVTRLRDAVSFRKEILHSDQLLKEHIKNEAVAGHSVKEEEMSDAEIETEYLSIDYLDEDGQHKSNSSIEIKIESGGIKEESIPSKSGRRYTEEDFKKCIEAVKSRKLSQTKASIIYHVPRTTIRHALARHRRTGAKTSEQKIKKYIDPVEVGDFHSRMFPELLNFGIDLATLMDYSNATPIRCRGGRGYKCCYCSEEFPDAADLKRHTMTDHDRETRCGLIKGRYAASSLVKLDITSLQCSKCRCDFDAIQHLIDHIVDVHGENIHRDIKNYILPFKFQGEELRCVICFTPFNKFKVLQEHMSTHFRNFICDYCSSGFVTRTILLNHMKGHQMGFYKCDFCPKTYDTHRKKKAHERLVHIHRNMLNKCGYCNEKFSRFSKKEEHLVQVHGVRSITFNCQACDKVFVSQRGLRDHTKRDHLMERRHKCNVCDMLFFRQSDVRKHMVKHTGARTFQCSVCLKSYGRRNTLREHMRIHADDRRFKCEYCGQAFVQKCSWRGHMRAKHGEQV</sequence>
<keyword evidence="4 6" id="KW-0863">Zinc-finger</keyword>
<feature type="binding site" evidence="7">
    <location>
        <position position="18"/>
    </location>
    <ligand>
        <name>Zn(2+)</name>
        <dbReference type="ChEBI" id="CHEBI:29105"/>
    </ligand>
</feature>
<dbReference type="Pfam" id="PF13912">
    <property type="entry name" value="zf-C2H2_6"/>
    <property type="match status" value="1"/>
</dbReference>
<gene>
    <name evidence="11" type="primary">LOC112047127</name>
</gene>